<reference evidence="10 11" key="1">
    <citation type="submission" date="2020-08" db="EMBL/GenBank/DDBJ databases">
        <title>Bridging the membrane lipid divide: bacteria of the FCB group superphylum have the potential to synthesize archaeal ether lipids.</title>
        <authorList>
            <person name="Villanueva L."/>
            <person name="Von Meijenfeldt F.A.B."/>
            <person name="Westbye A.B."/>
            <person name="Yadav S."/>
            <person name="Hopmans E.C."/>
            <person name="Dutilh B.E."/>
            <person name="Sinninghe Damste J.S."/>
        </authorList>
    </citation>
    <scope>NUCLEOTIDE SEQUENCE [LARGE SCALE GENOMIC DNA]</scope>
    <source>
        <strain evidence="10">NIOZ-UU47</strain>
    </source>
</reference>
<dbReference type="PANTHER" id="PTHR30221">
    <property type="entry name" value="SMALL-CONDUCTANCE MECHANOSENSITIVE CHANNEL"/>
    <property type="match status" value="1"/>
</dbReference>
<dbReference type="InterPro" id="IPR011014">
    <property type="entry name" value="MscS_channel_TM-2"/>
</dbReference>
<evidence type="ECO:0000256" key="2">
    <source>
        <dbReference type="ARBA" id="ARBA00008017"/>
    </source>
</evidence>
<comment type="caution">
    <text evidence="10">The sequence shown here is derived from an EMBL/GenBank/DDBJ whole genome shotgun (WGS) entry which is preliminary data.</text>
</comment>
<dbReference type="Gene3D" id="2.30.30.60">
    <property type="match status" value="1"/>
</dbReference>
<organism evidence="10 11">
    <name type="scientific">Candidatus Desulfobia pelagia</name>
    <dbReference type="NCBI Taxonomy" id="2841692"/>
    <lineage>
        <taxon>Bacteria</taxon>
        <taxon>Pseudomonadati</taxon>
        <taxon>Thermodesulfobacteriota</taxon>
        <taxon>Desulfobulbia</taxon>
        <taxon>Desulfobulbales</taxon>
        <taxon>Desulfobulbaceae</taxon>
        <taxon>Candidatus Desulfobia</taxon>
    </lineage>
</organism>
<dbReference type="InterPro" id="IPR045275">
    <property type="entry name" value="MscS_archaea/bacteria_type"/>
</dbReference>
<evidence type="ECO:0000259" key="8">
    <source>
        <dbReference type="Pfam" id="PF00924"/>
    </source>
</evidence>
<dbReference type="SUPFAM" id="SSF82861">
    <property type="entry name" value="Mechanosensitive channel protein MscS (YggB), transmembrane region"/>
    <property type="match status" value="1"/>
</dbReference>
<comment type="similarity">
    <text evidence="2">Belongs to the MscS (TC 1.A.23) family.</text>
</comment>
<evidence type="ECO:0000259" key="9">
    <source>
        <dbReference type="Pfam" id="PF21082"/>
    </source>
</evidence>
<comment type="subcellular location">
    <subcellularLocation>
        <location evidence="1">Cell membrane</location>
        <topology evidence="1">Multi-pass membrane protein</topology>
    </subcellularLocation>
</comment>
<evidence type="ECO:0000256" key="1">
    <source>
        <dbReference type="ARBA" id="ARBA00004651"/>
    </source>
</evidence>
<keyword evidence="3" id="KW-1003">Cell membrane</keyword>
<accession>A0A8J6NEY6</accession>
<keyword evidence="5 7" id="KW-1133">Transmembrane helix</keyword>
<dbReference type="GO" id="GO:0005886">
    <property type="term" value="C:plasma membrane"/>
    <property type="evidence" value="ECO:0007669"/>
    <property type="project" value="UniProtKB-SubCell"/>
</dbReference>
<gene>
    <name evidence="10" type="ORF">H8E41_05895</name>
</gene>
<keyword evidence="6 7" id="KW-0472">Membrane</keyword>
<dbReference type="Gene3D" id="1.10.287.1260">
    <property type="match status" value="1"/>
</dbReference>
<proteinExistence type="inferred from homology"/>
<keyword evidence="4 7" id="KW-0812">Transmembrane</keyword>
<evidence type="ECO:0000256" key="7">
    <source>
        <dbReference type="SAM" id="Phobius"/>
    </source>
</evidence>
<dbReference type="Gene3D" id="3.30.70.100">
    <property type="match status" value="1"/>
</dbReference>
<evidence type="ECO:0000256" key="3">
    <source>
        <dbReference type="ARBA" id="ARBA00022475"/>
    </source>
</evidence>
<sequence length="275" mass="29858">MNEELATLQKVYSFVAEFLVRYSFQIVGAIIILIIGFKLAGWLGRLVIGFCEKHDLDITLSRFLGNVVKVLVLTFVIIIAIGKFGISIAPFIAALGALAFGSSFALQGPLSNYGAGLSIILSRPFIVGNTISVQGVSGVVDEIRLAATILSTEDGEQITIPNKHIVGEITLNSFENRIVESIVGISYGDDPQKAVDVLTETLAGIPEVVQDPPPQIGLDEFGDSSINIGLRYWVETKKYFQSKYKVNMAIHQSLAKAGISIPFPQREVRMLSDKA</sequence>
<dbReference type="Pfam" id="PF05552">
    <property type="entry name" value="MS_channel_1st_1"/>
    <property type="match status" value="1"/>
</dbReference>
<dbReference type="Proteomes" id="UP000614424">
    <property type="component" value="Unassembled WGS sequence"/>
</dbReference>
<dbReference type="InterPro" id="IPR049278">
    <property type="entry name" value="MS_channel_C"/>
</dbReference>
<evidence type="ECO:0000256" key="6">
    <source>
        <dbReference type="ARBA" id="ARBA00023136"/>
    </source>
</evidence>
<protein>
    <submittedName>
        <fullName evidence="10">Mechanosensitive ion channel family protein</fullName>
    </submittedName>
</protein>
<name>A0A8J6NEY6_9BACT</name>
<dbReference type="InterPro" id="IPR023408">
    <property type="entry name" value="MscS_beta-dom_sf"/>
</dbReference>
<evidence type="ECO:0000313" key="11">
    <source>
        <dbReference type="Proteomes" id="UP000614424"/>
    </source>
</evidence>
<evidence type="ECO:0000256" key="4">
    <source>
        <dbReference type="ARBA" id="ARBA00022692"/>
    </source>
</evidence>
<feature type="domain" description="Mechanosensitive ion channel MscS" evidence="8">
    <location>
        <begin position="110"/>
        <end position="168"/>
    </location>
</feature>
<dbReference type="InterPro" id="IPR008910">
    <property type="entry name" value="MSC_TM_helix"/>
</dbReference>
<dbReference type="Pfam" id="PF00924">
    <property type="entry name" value="MS_channel_2nd"/>
    <property type="match status" value="1"/>
</dbReference>
<dbReference type="SUPFAM" id="SSF82689">
    <property type="entry name" value="Mechanosensitive channel protein MscS (YggB), C-terminal domain"/>
    <property type="match status" value="1"/>
</dbReference>
<dbReference type="GO" id="GO:0008381">
    <property type="term" value="F:mechanosensitive monoatomic ion channel activity"/>
    <property type="evidence" value="ECO:0007669"/>
    <property type="project" value="InterPro"/>
</dbReference>
<dbReference type="Pfam" id="PF21082">
    <property type="entry name" value="MS_channel_3rd"/>
    <property type="match status" value="1"/>
</dbReference>
<dbReference type="SUPFAM" id="SSF50182">
    <property type="entry name" value="Sm-like ribonucleoproteins"/>
    <property type="match status" value="1"/>
</dbReference>
<dbReference type="EMBL" id="JACNJZ010000088">
    <property type="protein sequence ID" value="MBC8317418.1"/>
    <property type="molecule type" value="Genomic_DNA"/>
</dbReference>
<dbReference type="AlphaFoldDB" id="A0A8J6NEY6"/>
<dbReference type="InterPro" id="IPR006685">
    <property type="entry name" value="MscS_channel_2nd"/>
</dbReference>
<feature type="transmembrane region" description="Helical" evidence="7">
    <location>
        <begin position="63"/>
        <end position="82"/>
    </location>
</feature>
<feature type="transmembrane region" description="Helical" evidence="7">
    <location>
        <begin position="22"/>
        <end position="43"/>
    </location>
</feature>
<evidence type="ECO:0000256" key="5">
    <source>
        <dbReference type="ARBA" id="ARBA00022989"/>
    </source>
</evidence>
<feature type="domain" description="Mechanosensitive ion channel MscS C-terminal" evidence="9">
    <location>
        <begin position="182"/>
        <end position="261"/>
    </location>
</feature>
<dbReference type="InterPro" id="IPR010920">
    <property type="entry name" value="LSM_dom_sf"/>
</dbReference>
<dbReference type="PANTHER" id="PTHR30221:SF1">
    <property type="entry name" value="SMALL-CONDUCTANCE MECHANOSENSITIVE CHANNEL"/>
    <property type="match status" value="1"/>
</dbReference>
<evidence type="ECO:0000313" key="10">
    <source>
        <dbReference type="EMBL" id="MBC8317418.1"/>
    </source>
</evidence>
<dbReference type="InterPro" id="IPR011066">
    <property type="entry name" value="MscS_channel_C_sf"/>
</dbReference>